<dbReference type="Gene3D" id="3.80.10.10">
    <property type="entry name" value="Ribonuclease Inhibitor"/>
    <property type="match status" value="1"/>
</dbReference>
<dbReference type="PANTHER" id="PTHR13318">
    <property type="entry name" value="PARTNER OF PAIRED, ISOFORM B-RELATED"/>
    <property type="match status" value="1"/>
</dbReference>
<keyword evidence="2" id="KW-1185">Reference proteome</keyword>
<sequence length="498" mass="58467">MAPILPVDCFEEIFRFLQEDKTSLHSCILVNRLWCENTAPFLWRQPFFFIGTTPSEKLIRTYISCLNEKDRNLLISNGIKLPKLLLPPTFNYVKFLRHFNLERLQKSIPRWIKVNQQTIEEGTQDMLLYVLLRFITRCCPTLESVYLVLNSRPIRLFSTDKIGDSILIQSKFDDWPNKFTSIKNLSIDFTDWIIYKSYNFNEDNEIHNIAKLIKSQDILQHIKLIGNYQVCPKIIISSLGDTLIEVEFYNLNFEGDTSNLLECCKNLQVLIFDGCYFPKESKKQPLSSALLPQLRKLHIIETDFKFNDDVLISLIRNANSNLQEFYITRHVYHRNFGSLQKINSALAKYCSNMISLNMPFYSNELTYISTFIKAFTKLRSLSIGSRWFDETPINYRSFEFGRSLPTTLQCFEINMPCSFTAESFEMFLALLKSPLEILRIPYCQCISDQHLDVITRYLGNSLKKLDIEWADCVTKEGFLKAQNYINFIYIKNHEELFR</sequence>
<dbReference type="EMBL" id="JEMT01026874">
    <property type="protein sequence ID" value="EXX58401.1"/>
    <property type="molecule type" value="Genomic_DNA"/>
</dbReference>
<evidence type="ECO:0000313" key="2">
    <source>
        <dbReference type="Proteomes" id="UP000022910"/>
    </source>
</evidence>
<dbReference type="SUPFAM" id="SSF52047">
    <property type="entry name" value="RNI-like"/>
    <property type="match status" value="1"/>
</dbReference>
<comment type="caution">
    <text evidence="1">The sequence shown here is derived from an EMBL/GenBank/DDBJ whole genome shotgun (WGS) entry which is preliminary data.</text>
</comment>
<name>A0A015KFK6_RHIIW</name>
<dbReference type="GO" id="GO:0031146">
    <property type="term" value="P:SCF-dependent proteasomal ubiquitin-dependent protein catabolic process"/>
    <property type="evidence" value="ECO:0007669"/>
    <property type="project" value="TreeGrafter"/>
</dbReference>
<dbReference type="HOGENOM" id="CLU_028913_2_1_1"/>
<proteinExistence type="predicted"/>
<dbReference type="InterPro" id="IPR036047">
    <property type="entry name" value="F-box-like_dom_sf"/>
</dbReference>
<dbReference type="Proteomes" id="UP000022910">
    <property type="component" value="Unassembled WGS sequence"/>
</dbReference>
<gene>
    <name evidence="1" type="ORF">RirG_198440</name>
</gene>
<protein>
    <submittedName>
        <fullName evidence="1">Uncharacterized protein</fullName>
    </submittedName>
</protein>
<evidence type="ECO:0000313" key="1">
    <source>
        <dbReference type="EMBL" id="EXX58401.1"/>
    </source>
</evidence>
<reference evidence="1 2" key="1">
    <citation type="submission" date="2014-02" db="EMBL/GenBank/DDBJ databases">
        <title>Single nucleus genome sequencing reveals high similarity among nuclei of an endomycorrhizal fungus.</title>
        <authorList>
            <person name="Lin K."/>
            <person name="Geurts R."/>
            <person name="Zhang Z."/>
            <person name="Limpens E."/>
            <person name="Saunders D.G."/>
            <person name="Mu D."/>
            <person name="Pang E."/>
            <person name="Cao H."/>
            <person name="Cha H."/>
            <person name="Lin T."/>
            <person name="Zhou Q."/>
            <person name="Shang Y."/>
            <person name="Li Y."/>
            <person name="Ivanov S."/>
            <person name="Sharma T."/>
            <person name="Velzen R.V."/>
            <person name="Ruijter N.D."/>
            <person name="Aanen D.K."/>
            <person name="Win J."/>
            <person name="Kamoun S."/>
            <person name="Bisseling T."/>
            <person name="Huang S."/>
        </authorList>
    </citation>
    <scope>NUCLEOTIDE SEQUENCE [LARGE SCALE GENOMIC DNA]</scope>
    <source>
        <strain evidence="2">DAOM197198w</strain>
    </source>
</reference>
<organism evidence="1 2">
    <name type="scientific">Rhizophagus irregularis (strain DAOM 197198w)</name>
    <name type="common">Glomus intraradices</name>
    <dbReference type="NCBI Taxonomy" id="1432141"/>
    <lineage>
        <taxon>Eukaryota</taxon>
        <taxon>Fungi</taxon>
        <taxon>Fungi incertae sedis</taxon>
        <taxon>Mucoromycota</taxon>
        <taxon>Glomeromycotina</taxon>
        <taxon>Glomeromycetes</taxon>
        <taxon>Glomerales</taxon>
        <taxon>Glomeraceae</taxon>
        <taxon>Rhizophagus</taxon>
    </lineage>
</organism>
<accession>A0A015KFK6</accession>
<dbReference type="OrthoDB" id="2372104at2759"/>
<dbReference type="AlphaFoldDB" id="A0A015KFK6"/>
<dbReference type="InterPro" id="IPR032675">
    <property type="entry name" value="LRR_dom_sf"/>
</dbReference>
<dbReference type="PANTHER" id="PTHR13318:SF95">
    <property type="entry name" value="F-BOX PROTEIN YLR352W"/>
    <property type="match status" value="1"/>
</dbReference>
<dbReference type="SUPFAM" id="SSF81383">
    <property type="entry name" value="F-box domain"/>
    <property type="match status" value="1"/>
</dbReference>
<dbReference type="GO" id="GO:0019005">
    <property type="term" value="C:SCF ubiquitin ligase complex"/>
    <property type="evidence" value="ECO:0007669"/>
    <property type="project" value="TreeGrafter"/>
</dbReference>